<dbReference type="OrthoDB" id="9808993at2"/>
<dbReference type="RefSeq" id="WP_150696337.1">
    <property type="nucleotide sequence ID" value="NZ_CABPRZ010000004.1"/>
</dbReference>
<proteinExistence type="predicted"/>
<name>A0A5E4TLD5_9BURK</name>
<organism evidence="1 2">
    <name type="scientific">Pandoraea terrae</name>
    <dbReference type="NCBI Taxonomy" id="1537710"/>
    <lineage>
        <taxon>Bacteria</taxon>
        <taxon>Pseudomonadati</taxon>
        <taxon>Pseudomonadota</taxon>
        <taxon>Betaproteobacteria</taxon>
        <taxon>Burkholderiales</taxon>
        <taxon>Burkholderiaceae</taxon>
        <taxon>Pandoraea</taxon>
    </lineage>
</organism>
<evidence type="ECO:0000313" key="1">
    <source>
        <dbReference type="EMBL" id="VVD88082.1"/>
    </source>
</evidence>
<dbReference type="PANTHER" id="PTHR21174:SF0">
    <property type="entry name" value="HD PHOSPHOHYDROLASE FAMILY PROTEIN-RELATED"/>
    <property type="match status" value="1"/>
</dbReference>
<dbReference type="PIRSF" id="PIRSF035170">
    <property type="entry name" value="HD_phosphohydro"/>
    <property type="match status" value="1"/>
</dbReference>
<reference evidence="1 2" key="1">
    <citation type="submission" date="2019-08" db="EMBL/GenBank/DDBJ databases">
        <authorList>
            <person name="Peeters C."/>
        </authorList>
    </citation>
    <scope>NUCLEOTIDE SEQUENCE [LARGE SCALE GENOMIC DNA]</scope>
    <source>
        <strain evidence="1 2">LMG 30175</strain>
    </source>
</reference>
<evidence type="ECO:0008006" key="3">
    <source>
        <dbReference type="Google" id="ProtNLM"/>
    </source>
</evidence>
<dbReference type="SUPFAM" id="SSF109604">
    <property type="entry name" value="HD-domain/PDEase-like"/>
    <property type="match status" value="1"/>
</dbReference>
<sequence>MNQTRARFLALWSRSGGVQAEEAYADLARHYAEPTRHYHTLHHIRRCLRDLDWARTEIPDPDAVELALWCHDVIYIPGAADNEQRSAEWFQRRAGGRIVASDRIAVMILDTAHTRVPADLAGRFTVDIDLAVLGRARGSFRRDAANLRAERLDLDDATYDTAERAFLSKLLARLPVYQTELFQARFEARARHNLAWRLAQPVPHSSRLVPLNDDPAGA</sequence>
<keyword evidence="2" id="KW-1185">Reference proteome</keyword>
<dbReference type="PANTHER" id="PTHR21174">
    <property type="match status" value="1"/>
</dbReference>
<dbReference type="Proteomes" id="UP000414233">
    <property type="component" value="Unassembled WGS sequence"/>
</dbReference>
<dbReference type="InterPro" id="IPR009218">
    <property type="entry name" value="HD_phosphohydro"/>
</dbReference>
<dbReference type="EMBL" id="CABPRZ010000004">
    <property type="protein sequence ID" value="VVD88082.1"/>
    <property type="molecule type" value="Genomic_DNA"/>
</dbReference>
<evidence type="ECO:0000313" key="2">
    <source>
        <dbReference type="Proteomes" id="UP000414233"/>
    </source>
</evidence>
<dbReference type="AlphaFoldDB" id="A0A5E4TLD5"/>
<protein>
    <recommendedName>
        <fullName evidence="3">N-methyl-D-aspartate receptor NMDAR2C subunit</fullName>
    </recommendedName>
</protein>
<accession>A0A5E4TLD5</accession>
<gene>
    <name evidence="1" type="ORF">PTE30175_01408</name>
</gene>